<organism evidence="2 3">
    <name type="scientific">Nostocoides jenkinsii Ben 74</name>
    <dbReference type="NCBI Taxonomy" id="1193518"/>
    <lineage>
        <taxon>Bacteria</taxon>
        <taxon>Bacillati</taxon>
        <taxon>Actinomycetota</taxon>
        <taxon>Actinomycetes</taxon>
        <taxon>Micrococcales</taxon>
        <taxon>Intrasporangiaceae</taxon>
        <taxon>Nostocoides</taxon>
    </lineage>
</organism>
<comment type="caution">
    <text evidence="2">The sequence shown here is derived from an EMBL/GenBank/DDBJ whole genome shotgun (WGS) entry which is preliminary data.</text>
</comment>
<dbReference type="EMBL" id="CAJC01000177">
    <property type="protein sequence ID" value="CCI54221.1"/>
    <property type="molecule type" value="Genomic_DNA"/>
</dbReference>
<dbReference type="GO" id="GO:0016747">
    <property type="term" value="F:acyltransferase activity, transferring groups other than amino-acyl groups"/>
    <property type="evidence" value="ECO:0007669"/>
    <property type="project" value="InterPro"/>
</dbReference>
<dbReference type="OrthoDB" id="3533156at2"/>
<dbReference type="RefSeq" id="WP_048546672.1">
    <property type="nucleotide sequence ID" value="NZ_HF571038.1"/>
</dbReference>
<dbReference type="PANTHER" id="PTHR43792">
    <property type="entry name" value="GNAT FAMILY, PUTATIVE (AFU_ORTHOLOGUE AFUA_3G00765)-RELATED-RELATED"/>
    <property type="match status" value="1"/>
</dbReference>
<evidence type="ECO:0000313" key="3">
    <source>
        <dbReference type="Proteomes" id="UP000035720"/>
    </source>
</evidence>
<proteinExistence type="predicted"/>
<keyword evidence="3" id="KW-1185">Reference proteome</keyword>
<accession>A0A077MA24</accession>
<gene>
    <name evidence="2" type="ORF">BN13_640005</name>
</gene>
<evidence type="ECO:0000259" key="1">
    <source>
        <dbReference type="PROSITE" id="PS51186"/>
    </source>
</evidence>
<dbReference type="SUPFAM" id="SSF55729">
    <property type="entry name" value="Acyl-CoA N-acyltransferases (Nat)"/>
    <property type="match status" value="1"/>
</dbReference>
<keyword evidence="2" id="KW-0808">Transferase</keyword>
<dbReference type="AlphaFoldDB" id="A0A077MA24"/>
<evidence type="ECO:0000313" key="2">
    <source>
        <dbReference type="EMBL" id="CCI54221.1"/>
    </source>
</evidence>
<dbReference type="Pfam" id="PF13302">
    <property type="entry name" value="Acetyltransf_3"/>
    <property type="match status" value="1"/>
</dbReference>
<dbReference type="Proteomes" id="UP000035720">
    <property type="component" value="Unassembled WGS sequence"/>
</dbReference>
<dbReference type="PROSITE" id="PS51186">
    <property type="entry name" value="GNAT"/>
    <property type="match status" value="1"/>
</dbReference>
<dbReference type="InterPro" id="IPR016181">
    <property type="entry name" value="Acyl_CoA_acyltransferase"/>
</dbReference>
<feature type="domain" description="N-acetyltransferase" evidence="1">
    <location>
        <begin position="17"/>
        <end position="184"/>
    </location>
</feature>
<dbReference type="InterPro" id="IPR000182">
    <property type="entry name" value="GNAT_dom"/>
</dbReference>
<dbReference type="PANTHER" id="PTHR43792:SF1">
    <property type="entry name" value="N-ACETYLTRANSFERASE DOMAIN-CONTAINING PROTEIN"/>
    <property type="match status" value="1"/>
</dbReference>
<dbReference type="InterPro" id="IPR051531">
    <property type="entry name" value="N-acetyltransferase"/>
</dbReference>
<protein>
    <submittedName>
        <fullName evidence="2">GCN5-related N-acetyltransferase</fullName>
    </submittedName>
</protein>
<sequence length="190" mass="21103">MPQRPPRGRPVLTTDRLVLEPMSWDHLDVLAELDADAEVMRFLGPPRSRADVIERMPGRLSPSDDALGLGFWSGFETGPRPGRRFAGWWCLSLEGPGLAELGYRLHRHAWGRGLASEGAAALIDHGFGTVGLERIIAETMAVNAGSRGVMSRCGLRHARTDVRTWEHPLPGWEEGEVTYEITRAEWEAAR</sequence>
<dbReference type="STRING" id="1193518.BN13_640005"/>
<name>A0A077MA24_9MICO</name>
<dbReference type="Gene3D" id="3.40.630.30">
    <property type="match status" value="1"/>
</dbReference>
<reference evidence="2 3" key="1">
    <citation type="journal article" date="2013" name="ISME J.">
        <title>A metabolic model for members of the genus Tetrasphaera involved in enhanced biological phosphorus removal.</title>
        <authorList>
            <person name="Kristiansen R."/>
            <person name="Nguyen H.T.T."/>
            <person name="Saunders A.M."/>
            <person name="Nielsen J.L."/>
            <person name="Wimmer R."/>
            <person name="Le V.Q."/>
            <person name="McIlroy S.J."/>
            <person name="Petrovski S."/>
            <person name="Seviour R.J."/>
            <person name="Calteau A."/>
            <person name="Nielsen K.L."/>
            <person name="Nielsen P.H."/>
        </authorList>
    </citation>
    <scope>NUCLEOTIDE SEQUENCE [LARGE SCALE GENOMIC DNA]</scope>
    <source>
        <strain evidence="2 3">Ben 74</strain>
    </source>
</reference>